<reference evidence="1 2" key="2">
    <citation type="submission" date="2018-11" db="EMBL/GenBank/DDBJ databases">
        <authorList>
            <consortium name="Pathogen Informatics"/>
        </authorList>
    </citation>
    <scope>NUCLEOTIDE SEQUENCE [LARGE SCALE GENOMIC DNA]</scope>
    <source>
        <strain evidence="1 2">MHpl1</strain>
    </source>
</reference>
<evidence type="ECO:0000313" key="3">
    <source>
        <dbReference type="WBParaSite" id="HPLM_0000120501-mRNA-1"/>
    </source>
</evidence>
<proteinExistence type="predicted"/>
<keyword evidence="2" id="KW-1185">Reference proteome</keyword>
<organism evidence="3">
    <name type="scientific">Haemonchus placei</name>
    <name type="common">Barber's pole worm</name>
    <dbReference type="NCBI Taxonomy" id="6290"/>
    <lineage>
        <taxon>Eukaryota</taxon>
        <taxon>Metazoa</taxon>
        <taxon>Ecdysozoa</taxon>
        <taxon>Nematoda</taxon>
        <taxon>Chromadorea</taxon>
        <taxon>Rhabditida</taxon>
        <taxon>Rhabditina</taxon>
        <taxon>Rhabditomorpha</taxon>
        <taxon>Strongyloidea</taxon>
        <taxon>Trichostrongylidae</taxon>
        <taxon>Haemonchus</taxon>
    </lineage>
</organism>
<name>A0A0N4VV85_HAEPC</name>
<evidence type="ECO:0000313" key="1">
    <source>
        <dbReference type="EMBL" id="VDO08379.1"/>
    </source>
</evidence>
<evidence type="ECO:0000313" key="2">
    <source>
        <dbReference type="Proteomes" id="UP000268014"/>
    </source>
</evidence>
<accession>A0A0N4VV85</accession>
<dbReference type="Proteomes" id="UP000268014">
    <property type="component" value="Unassembled WGS sequence"/>
</dbReference>
<dbReference type="EMBL" id="UZAF01001453">
    <property type="protein sequence ID" value="VDO08379.1"/>
    <property type="molecule type" value="Genomic_DNA"/>
</dbReference>
<dbReference type="AlphaFoldDB" id="A0A0N4VV85"/>
<reference evidence="3" key="1">
    <citation type="submission" date="2017-02" db="UniProtKB">
        <authorList>
            <consortium name="WormBaseParasite"/>
        </authorList>
    </citation>
    <scope>IDENTIFICATION</scope>
</reference>
<gene>
    <name evidence="1" type="ORF">HPLM_LOCUS1203</name>
</gene>
<protein>
    <submittedName>
        <fullName evidence="3">Ovule protein</fullName>
    </submittedName>
</protein>
<dbReference type="WBParaSite" id="HPLM_0000120501-mRNA-1">
    <property type="protein sequence ID" value="HPLM_0000120501-mRNA-1"/>
    <property type="gene ID" value="HPLM_0000120501"/>
</dbReference>
<sequence>MVPLDMEFRTTLLLSSSPYCKAIAVQPFKGAVPGDRLLFMYVTFLSLFCGNDLISMNCNGSFS</sequence>